<accession>A0A8S5NMZ3</accession>
<protein>
    <submittedName>
        <fullName evidence="1">Uncharacterized protein</fullName>
    </submittedName>
</protein>
<organism evidence="1">
    <name type="scientific">Siphoviridae sp. ctQU013</name>
    <dbReference type="NCBI Taxonomy" id="2826329"/>
    <lineage>
        <taxon>Viruses</taxon>
        <taxon>Duplodnaviria</taxon>
        <taxon>Heunggongvirae</taxon>
        <taxon>Uroviricota</taxon>
        <taxon>Caudoviricetes</taxon>
    </lineage>
</organism>
<name>A0A8S5NMZ3_9CAUD</name>
<evidence type="ECO:0000313" key="1">
    <source>
        <dbReference type="EMBL" id="DAD95642.1"/>
    </source>
</evidence>
<reference evidence="1" key="1">
    <citation type="journal article" date="2021" name="Proc. Natl. Acad. Sci. U.S.A.">
        <title>A Catalog of Tens of Thousands of Viruses from Human Metagenomes Reveals Hidden Associations with Chronic Diseases.</title>
        <authorList>
            <person name="Tisza M.J."/>
            <person name="Buck C.B."/>
        </authorList>
    </citation>
    <scope>NUCLEOTIDE SEQUENCE</scope>
    <source>
        <strain evidence="1">CtQU013</strain>
    </source>
</reference>
<dbReference type="EMBL" id="BK015198">
    <property type="protein sequence ID" value="DAD95642.1"/>
    <property type="molecule type" value="Genomic_DNA"/>
</dbReference>
<sequence length="32" mass="3613">MSVYQVRSNSIIPPGRKGTQMNYVTLIFRKGA</sequence>
<proteinExistence type="predicted"/>